<dbReference type="RefSeq" id="WP_271278954.1">
    <property type="nucleotide sequence ID" value="NZ_JAPNUD010000129.1"/>
</dbReference>
<gene>
    <name evidence="1" type="ORF">OUY24_31855</name>
</gene>
<dbReference type="SUPFAM" id="SSF82171">
    <property type="entry name" value="DPP6 N-terminal domain-like"/>
    <property type="match status" value="1"/>
</dbReference>
<reference evidence="1 2" key="1">
    <citation type="submission" date="2022-11" db="EMBL/GenBank/DDBJ databases">
        <title>Nonomuraea corallina sp. nov., a new species of the genus Nonomuraea isolated from sea side sediment in Thai sea.</title>
        <authorList>
            <person name="Ngamcharungchit C."/>
            <person name="Matsumoto A."/>
            <person name="Suriyachadkun C."/>
            <person name="Panbangred W."/>
            <person name="Inahashi Y."/>
            <person name="Intra B."/>
        </authorList>
    </citation>
    <scope>NUCLEOTIDE SEQUENCE [LARGE SCALE GENOMIC DNA]</scope>
    <source>
        <strain evidence="1 2">DSM 43553</strain>
    </source>
</reference>
<dbReference type="Gene3D" id="2.130.10.10">
    <property type="entry name" value="YVTN repeat-like/Quinoprotein amine dehydrogenase"/>
    <property type="match status" value="1"/>
</dbReference>
<evidence type="ECO:0000313" key="2">
    <source>
        <dbReference type="Proteomes" id="UP001212498"/>
    </source>
</evidence>
<dbReference type="Proteomes" id="UP001212498">
    <property type="component" value="Unassembled WGS sequence"/>
</dbReference>
<sequence length="207" mass="22132">MLPAYGEGAGTAHVRLLLSADGRRLLVDFSDAAKRRDGVVVDTSSGRTLRGVPAGDRALGFSADGDEVLATRDRPDRTVQVVVHRLRGGSHAVTPPQEVVIHHTALALAADGRTLLALLPQGLTSEKAPQQVRRYDLRRGAWLGPGRVVGPRYGAGSLEWGPNGRLRLVRELGDMGAASFWIHALDPVTGKTRRLDAYEIAATGPVK</sequence>
<dbReference type="EMBL" id="JAPNUD010000129">
    <property type="protein sequence ID" value="MDA0645246.1"/>
    <property type="molecule type" value="Genomic_DNA"/>
</dbReference>
<comment type="caution">
    <text evidence="1">The sequence shown here is derived from an EMBL/GenBank/DDBJ whole genome shotgun (WGS) entry which is preliminary data.</text>
</comment>
<organism evidence="1 2">
    <name type="scientific">Nonomuraea ferruginea</name>
    <dbReference type="NCBI Taxonomy" id="46174"/>
    <lineage>
        <taxon>Bacteria</taxon>
        <taxon>Bacillati</taxon>
        <taxon>Actinomycetota</taxon>
        <taxon>Actinomycetes</taxon>
        <taxon>Streptosporangiales</taxon>
        <taxon>Streptosporangiaceae</taxon>
        <taxon>Nonomuraea</taxon>
    </lineage>
</organism>
<accession>A0ABT4T6X6</accession>
<proteinExistence type="predicted"/>
<keyword evidence="2" id="KW-1185">Reference proteome</keyword>
<evidence type="ECO:0000313" key="1">
    <source>
        <dbReference type="EMBL" id="MDA0645246.1"/>
    </source>
</evidence>
<name>A0ABT4T6X6_9ACTN</name>
<dbReference type="InterPro" id="IPR015943">
    <property type="entry name" value="WD40/YVTN_repeat-like_dom_sf"/>
</dbReference>
<protein>
    <recommendedName>
        <fullName evidence="3">Lipoprotein LpqB beta-propeller domain-containing protein</fullName>
    </recommendedName>
</protein>
<evidence type="ECO:0008006" key="3">
    <source>
        <dbReference type="Google" id="ProtNLM"/>
    </source>
</evidence>